<keyword evidence="3 12" id="KW-0813">Transport</keyword>
<organism evidence="18 19">
    <name type="scientific">Entomomonas moraniae</name>
    <dbReference type="NCBI Taxonomy" id="2213226"/>
    <lineage>
        <taxon>Bacteria</taxon>
        <taxon>Pseudomonadati</taxon>
        <taxon>Pseudomonadota</taxon>
        <taxon>Gammaproteobacteria</taxon>
        <taxon>Pseudomonadales</taxon>
        <taxon>Pseudomonadaceae</taxon>
        <taxon>Entomomonas</taxon>
    </lineage>
</organism>
<dbReference type="GO" id="GO:0015344">
    <property type="term" value="F:siderophore uptake transmembrane transporter activity"/>
    <property type="evidence" value="ECO:0007669"/>
    <property type="project" value="TreeGrafter"/>
</dbReference>
<name>A0A3Q9JKG4_9GAMM</name>
<keyword evidence="4 12" id="KW-1134">Transmembrane beta strand</keyword>
<dbReference type="PANTHER" id="PTHR32552:SF83">
    <property type="entry name" value="BLR3904 PROTEIN"/>
    <property type="match status" value="1"/>
</dbReference>
<evidence type="ECO:0000259" key="17">
    <source>
        <dbReference type="Pfam" id="PF07715"/>
    </source>
</evidence>
<gene>
    <name evidence="18" type="ORF">DM558_13180</name>
</gene>
<dbReference type="InterPro" id="IPR037066">
    <property type="entry name" value="Plug_dom_sf"/>
</dbReference>
<keyword evidence="9 12" id="KW-0472">Membrane</keyword>
<keyword evidence="7" id="KW-0406">Ion transport</keyword>
<feature type="chain" id="PRO_5018659081" evidence="15">
    <location>
        <begin position="25"/>
        <end position="738"/>
    </location>
</feature>
<dbReference type="Gene3D" id="2.170.130.10">
    <property type="entry name" value="TonB-dependent receptor, plug domain"/>
    <property type="match status" value="1"/>
</dbReference>
<dbReference type="InterPro" id="IPR036942">
    <property type="entry name" value="Beta-barrel_TonB_sf"/>
</dbReference>
<protein>
    <submittedName>
        <fullName evidence="18">TonB-dependent siderophore receptor</fullName>
    </submittedName>
</protein>
<evidence type="ECO:0000256" key="14">
    <source>
        <dbReference type="SAM" id="MobiDB-lite"/>
    </source>
</evidence>
<dbReference type="AlphaFoldDB" id="A0A3Q9JKG4"/>
<evidence type="ECO:0000313" key="19">
    <source>
        <dbReference type="Proteomes" id="UP000273143"/>
    </source>
</evidence>
<evidence type="ECO:0000256" key="5">
    <source>
        <dbReference type="ARBA" id="ARBA00022692"/>
    </source>
</evidence>
<comment type="similarity">
    <text evidence="2 12 13">Belongs to the TonB-dependent receptor family.</text>
</comment>
<keyword evidence="11 12" id="KW-0998">Cell outer membrane</keyword>
<feature type="signal peptide" evidence="15">
    <location>
        <begin position="1"/>
        <end position="24"/>
    </location>
</feature>
<feature type="region of interest" description="Disordered" evidence="14">
    <location>
        <begin position="467"/>
        <end position="486"/>
    </location>
</feature>
<dbReference type="EMBL" id="CP029822">
    <property type="protein sequence ID" value="AZS51664.1"/>
    <property type="molecule type" value="Genomic_DNA"/>
</dbReference>
<evidence type="ECO:0000256" key="10">
    <source>
        <dbReference type="ARBA" id="ARBA00023170"/>
    </source>
</evidence>
<dbReference type="NCBIfam" id="TIGR01783">
    <property type="entry name" value="TonB-siderophor"/>
    <property type="match status" value="1"/>
</dbReference>
<dbReference type="PROSITE" id="PS52016">
    <property type="entry name" value="TONB_DEPENDENT_REC_3"/>
    <property type="match status" value="1"/>
</dbReference>
<evidence type="ECO:0000256" key="11">
    <source>
        <dbReference type="ARBA" id="ARBA00023237"/>
    </source>
</evidence>
<dbReference type="InterPro" id="IPR039426">
    <property type="entry name" value="TonB-dep_rcpt-like"/>
</dbReference>
<evidence type="ECO:0000313" key="18">
    <source>
        <dbReference type="EMBL" id="AZS51664.1"/>
    </source>
</evidence>
<accession>A0A3Q9JKG4</accession>
<comment type="subcellular location">
    <subcellularLocation>
        <location evidence="1 12">Cell outer membrane</location>
        <topology evidence="1 12">Multi-pass membrane protein</topology>
    </subcellularLocation>
</comment>
<dbReference type="CDD" id="cd01347">
    <property type="entry name" value="ligand_gated_channel"/>
    <property type="match status" value="1"/>
</dbReference>
<dbReference type="SUPFAM" id="SSF56935">
    <property type="entry name" value="Porins"/>
    <property type="match status" value="1"/>
</dbReference>
<evidence type="ECO:0000256" key="8">
    <source>
        <dbReference type="ARBA" id="ARBA00023077"/>
    </source>
</evidence>
<feature type="domain" description="TonB-dependent receptor plug" evidence="17">
    <location>
        <begin position="61"/>
        <end position="165"/>
    </location>
</feature>
<dbReference type="Gene3D" id="2.40.170.20">
    <property type="entry name" value="TonB-dependent receptor, beta-barrel domain"/>
    <property type="match status" value="1"/>
</dbReference>
<keyword evidence="6 15" id="KW-0732">Signal</keyword>
<proteinExistence type="inferred from homology"/>
<evidence type="ECO:0000256" key="15">
    <source>
        <dbReference type="SAM" id="SignalP"/>
    </source>
</evidence>
<dbReference type="InterPro" id="IPR000531">
    <property type="entry name" value="Beta-barrel_TonB"/>
</dbReference>
<dbReference type="KEGG" id="emo:DM558_13180"/>
<feature type="domain" description="TonB-dependent receptor-like beta-barrel" evidence="16">
    <location>
        <begin position="240"/>
        <end position="707"/>
    </location>
</feature>
<dbReference type="GO" id="GO:0038023">
    <property type="term" value="F:signaling receptor activity"/>
    <property type="evidence" value="ECO:0007669"/>
    <property type="project" value="InterPro"/>
</dbReference>
<evidence type="ECO:0000256" key="3">
    <source>
        <dbReference type="ARBA" id="ARBA00022448"/>
    </source>
</evidence>
<dbReference type="Pfam" id="PF00593">
    <property type="entry name" value="TonB_dep_Rec_b-barrel"/>
    <property type="match status" value="1"/>
</dbReference>
<dbReference type="PANTHER" id="PTHR32552">
    <property type="entry name" value="FERRICHROME IRON RECEPTOR-RELATED"/>
    <property type="match status" value="1"/>
</dbReference>
<dbReference type="GO" id="GO:0015891">
    <property type="term" value="P:siderophore transport"/>
    <property type="evidence" value="ECO:0007669"/>
    <property type="project" value="InterPro"/>
</dbReference>
<dbReference type="InterPro" id="IPR010105">
    <property type="entry name" value="TonB_sidphr_rcpt"/>
</dbReference>
<evidence type="ECO:0000256" key="12">
    <source>
        <dbReference type="PROSITE-ProRule" id="PRU01360"/>
    </source>
</evidence>
<evidence type="ECO:0000256" key="2">
    <source>
        <dbReference type="ARBA" id="ARBA00009810"/>
    </source>
</evidence>
<dbReference type="GO" id="GO:0009279">
    <property type="term" value="C:cell outer membrane"/>
    <property type="evidence" value="ECO:0007669"/>
    <property type="project" value="UniProtKB-SubCell"/>
</dbReference>
<evidence type="ECO:0000259" key="16">
    <source>
        <dbReference type="Pfam" id="PF00593"/>
    </source>
</evidence>
<dbReference type="FunFam" id="2.170.130.10:FF:000001">
    <property type="entry name" value="Catecholate siderophore TonB-dependent receptor"/>
    <property type="match status" value="1"/>
</dbReference>
<dbReference type="InterPro" id="IPR012910">
    <property type="entry name" value="Plug_dom"/>
</dbReference>
<keyword evidence="19" id="KW-1185">Reference proteome</keyword>
<evidence type="ECO:0000256" key="4">
    <source>
        <dbReference type="ARBA" id="ARBA00022452"/>
    </source>
</evidence>
<dbReference type="Pfam" id="PF07715">
    <property type="entry name" value="Plug"/>
    <property type="match status" value="1"/>
</dbReference>
<evidence type="ECO:0000256" key="9">
    <source>
        <dbReference type="ARBA" id="ARBA00023136"/>
    </source>
</evidence>
<evidence type="ECO:0000256" key="6">
    <source>
        <dbReference type="ARBA" id="ARBA00022729"/>
    </source>
</evidence>
<dbReference type="RefSeq" id="WP_127164396.1">
    <property type="nucleotide sequence ID" value="NZ_CP029822.1"/>
</dbReference>
<dbReference type="Proteomes" id="UP000273143">
    <property type="component" value="Chromosome"/>
</dbReference>
<evidence type="ECO:0000256" key="7">
    <source>
        <dbReference type="ARBA" id="ARBA00023065"/>
    </source>
</evidence>
<evidence type="ECO:0000256" key="1">
    <source>
        <dbReference type="ARBA" id="ARBA00004571"/>
    </source>
</evidence>
<sequence length="738" mass="81814">MKKYTKTSLSFAVASASLPMMGYADTSGEKVLELDTLTIEGHKETPYQTKKLSSPKYTQELVDTPQSITVVPRAVIEQQNAQTLQDVLSNVPGVTFNSGEGNGGVGDSINIRGFNSGDYGGSNVYIDGVRDSAFYTRTDMYNIEQVEVIKGSSSAAWGAGVIGGAINLVTKTPKLEDFAKVGAGVGTADYKRLTFDGNKVLEHDSGTAARLNMAWQDSGIDGRDWFKRNRWGIAPSISFGLNTNTRNTLAYEHLTDNGNYDYGIPTKVSNNRPHKVDGVKWDGYFGYRNLDREDQRIDRISWKFEHDFNDNISFNNQATWSQLQRSYIVTTPSGANASLRRLQGVARHTDNQTFSNQTNIIWKFDTLGVKHTLVTGMELTRQYLDYKSGGLRWHSAMVSNSVPADPSHPASQFVGNKEIAYTSKISADSTTKAFYVMDTLEFGKYWQLDLSARQDHYKARITDTKSRSAINSGGKPTGAYTPWAKGDNEHNNDKLFSYRTALVFKPVEYGSIYASFSTAQQPQSIRIATSGSLGDDLSPTKGKSYELGTKWDLFNERLSLTAAIFRTKVDATDMDDTVTPIQTYSYKQKTDGVELGVSGNITDRWSVFAGYAYMDSKVEGREGWDDGITLPNTPRNSASLWSSYELPYDITVSYGVRYVGERSIPGGRGTSMSHSSKTVVPSYSVHDAAIAWQANKNLNLRLNINNIFNKHYWRQYNGRGFGLPGPGQGAQLTAEYSF</sequence>
<keyword evidence="5 12" id="KW-0812">Transmembrane</keyword>
<keyword evidence="8 13" id="KW-0798">TonB box</keyword>
<evidence type="ECO:0000256" key="13">
    <source>
        <dbReference type="RuleBase" id="RU003357"/>
    </source>
</evidence>
<keyword evidence="10 18" id="KW-0675">Receptor</keyword>
<reference evidence="19" key="1">
    <citation type="submission" date="2018-06" db="EMBL/GenBank/DDBJ databases">
        <title>Complete genome of Pseudomonas insecticola strain QZS01.</title>
        <authorList>
            <person name="Wang J."/>
            <person name="Su Q."/>
        </authorList>
    </citation>
    <scope>NUCLEOTIDE SEQUENCE [LARGE SCALE GENOMIC DNA]</scope>
    <source>
        <strain evidence="19">QZS01</strain>
    </source>
</reference>